<organism evidence="2 3">
    <name type="scientific">Lactonifactor longoviformis DSM 17459</name>
    <dbReference type="NCBI Taxonomy" id="1122155"/>
    <lineage>
        <taxon>Bacteria</taxon>
        <taxon>Bacillati</taxon>
        <taxon>Bacillota</taxon>
        <taxon>Clostridia</taxon>
        <taxon>Eubacteriales</taxon>
        <taxon>Clostridiaceae</taxon>
        <taxon>Lactonifactor</taxon>
    </lineage>
</organism>
<accession>A0A1M5AME8</accession>
<keyword evidence="1" id="KW-1133">Transmembrane helix</keyword>
<keyword evidence="1" id="KW-0812">Transmembrane</keyword>
<dbReference type="Proteomes" id="UP000184245">
    <property type="component" value="Unassembled WGS sequence"/>
</dbReference>
<feature type="transmembrane region" description="Helical" evidence="1">
    <location>
        <begin position="329"/>
        <end position="348"/>
    </location>
</feature>
<feature type="transmembrane region" description="Helical" evidence="1">
    <location>
        <begin position="203"/>
        <end position="227"/>
    </location>
</feature>
<proteinExistence type="predicted"/>
<protein>
    <submittedName>
        <fullName evidence="2">Glucosyl transferase GtrII</fullName>
    </submittedName>
</protein>
<sequence length="509" mass="57281">MLEYMNKNRKVFAGAFLFSLVCFGFMLTHHTITIDEETWILADGSSLLWLLQGRFSTQIFNWLFTQNGNYAPFLWDFLSIVLWNLSGIIYAYSLLGKDSGDKRLPLFFFCSYYSSLPFVVGEILSFSMFNLQVCVAMVFTALAFWRSVCLLKGSGKKEIPVILLLLIFAFGVYQALICVYVTAVVGYCLLNFMDGRERLGREIGVCASLCIGSIIIYYLINMGVVFLTGTADYLEENYVGWLDEGGPLRALFMAFANIARVSFGIPVGEVKIYGGVVLCAVTAAFVLFSVWRFFAEKGGRRKAGILFFTAALTAAPFILYLVLGTYKTHGRHLLALPLAGGIEIWLILSAIKRSAAKKTAVVVLSYLLFLNARNMNLLFYYGSIGYEHDRTVANQLMYDIKKGGMDYHKKPVVFVGMEDYDSVPIETSDTIGGSVFAWDDGNIARMADFLATEGYRIMKPTPEQIKISLDQMEGMREWPMENSIRETDETIIVYFSQPTGKWFLTNNVE</sequence>
<dbReference type="EMBL" id="FQVI01000021">
    <property type="protein sequence ID" value="SHF31345.1"/>
    <property type="molecule type" value="Genomic_DNA"/>
</dbReference>
<dbReference type="AlphaFoldDB" id="A0A1M5AME8"/>
<feature type="transmembrane region" description="Helical" evidence="1">
    <location>
        <begin position="12"/>
        <end position="32"/>
    </location>
</feature>
<feature type="transmembrane region" description="Helical" evidence="1">
    <location>
        <begin position="73"/>
        <end position="92"/>
    </location>
</feature>
<keyword evidence="2" id="KW-0808">Transferase</keyword>
<keyword evidence="1" id="KW-0472">Membrane</keyword>
<dbReference type="OrthoDB" id="8612933at2"/>
<name>A0A1M5AME8_9CLOT</name>
<feature type="transmembrane region" description="Helical" evidence="1">
    <location>
        <begin position="104"/>
        <end position="123"/>
    </location>
</feature>
<evidence type="ECO:0000256" key="1">
    <source>
        <dbReference type="SAM" id="Phobius"/>
    </source>
</evidence>
<gene>
    <name evidence="2" type="ORF">SAMN02745158_03252</name>
</gene>
<feature type="transmembrane region" description="Helical" evidence="1">
    <location>
        <begin position="303"/>
        <end position="323"/>
    </location>
</feature>
<reference evidence="2 3" key="1">
    <citation type="submission" date="2016-11" db="EMBL/GenBank/DDBJ databases">
        <authorList>
            <person name="Jaros S."/>
            <person name="Januszkiewicz K."/>
            <person name="Wedrychowicz H."/>
        </authorList>
    </citation>
    <scope>NUCLEOTIDE SEQUENCE [LARGE SCALE GENOMIC DNA]</scope>
    <source>
        <strain evidence="2 3">DSM 17459</strain>
    </source>
</reference>
<feature type="transmembrane region" description="Helical" evidence="1">
    <location>
        <begin position="161"/>
        <end position="183"/>
    </location>
</feature>
<dbReference type="Pfam" id="PF14264">
    <property type="entry name" value="Glucos_trans_II"/>
    <property type="match status" value="1"/>
</dbReference>
<evidence type="ECO:0000313" key="3">
    <source>
        <dbReference type="Proteomes" id="UP000184245"/>
    </source>
</evidence>
<evidence type="ECO:0000313" key="2">
    <source>
        <dbReference type="EMBL" id="SHF31345.1"/>
    </source>
</evidence>
<keyword evidence="3" id="KW-1185">Reference proteome</keyword>
<dbReference type="InterPro" id="IPR025686">
    <property type="entry name" value="Glucos_trans_II"/>
</dbReference>
<dbReference type="STRING" id="1122155.SAMN02745158_03252"/>
<feature type="transmembrane region" description="Helical" evidence="1">
    <location>
        <begin position="272"/>
        <end position="291"/>
    </location>
</feature>
<dbReference type="GO" id="GO:0016740">
    <property type="term" value="F:transferase activity"/>
    <property type="evidence" value="ECO:0007669"/>
    <property type="project" value="UniProtKB-KW"/>
</dbReference>